<dbReference type="PANTHER" id="PTHR11161">
    <property type="entry name" value="O-ACYLTRANSFERASE"/>
    <property type="match status" value="1"/>
</dbReference>
<dbReference type="Proteomes" id="UP001177023">
    <property type="component" value="Unassembled WGS sequence"/>
</dbReference>
<organism evidence="4 5">
    <name type="scientific">Mesorhabditis spiculigera</name>
    <dbReference type="NCBI Taxonomy" id="96644"/>
    <lineage>
        <taxon>Eukaryota</taxon>
        <taxon>Metazoa</taxon>
        <taxon>Ecdysozoa</taxon>
        <taxon>Nematoda</taxon>
        <taxon>Chromadorea</taxon>
        <taxon>Rhabditida</taxon>
        <taxon>Rhabditina</taxon>
        <taxon>Rhabditomorpha</taxon>
        <taxon>Rhabditoidea</taxon>
        <taxon>Rhabditidae</taxon>
        <taxon>Mesorhabditinae</taxon>
        <taxon>Mesorhabditis</taxon>
    </lineage>
</organism>
<evidence type="ECO:0000256" key="2">
    <source>
        <dbReference type="SAM" id="Phobius"/>
    </source>
</evidence>
<evidence type="ECO:0000256" key="1">
    <source>
        <dbReference type="SAM" id="MobiDB-lite"/>
    </source>
</evidence>
<dbReference type="Pfam" id="PF01757">
    <property type="entry name" value="Acyl_transf_3"/>
    <property type="match status" value="1"/>
</dbReference>
<feature type="transmembrane region" description="Helical" evidence="2">
    <location>
        <begin position="520"/>
        <end position="542"/>
    </location>
</feature>
<feature type="compositionally biased region" description="Polar residues" evidence="1">
    <location>
        <begin position="790"/>
        <end position="802"/>
    </location>
</feature>
<dbReference type="InterPro" id="IPR006621">
    <property type="entry name" value="Nose-resist-to-fluoxetine_N"/>
</dbReference>
<feature type="transmembrane region" description="Helical" evidence="2">
    <location>
        <begin position="438"/>
        <end position="454"/>
    </location>
</feature>
<feature type="transmembrane region" description="Helical" evidence="2">
    <location>
        <begin position="272"/>
        <end position="294"/>
    </location>
</feature>
<feature type="transmembrane region" description="Helical" evidence="2">
    <location>
        <begin position="607"/>
        <end position="627"/>
    </location>
</feature>
<evidence type="ECO:0000313" key="5">
    <source>
        <dbReference type="Proteomes" id="UP001177023"/>
    </source>
</evidence>
<dbReference type="SMART" id="SM00703">
    <property type="entry name" value="NRF"/>
    <property type="match status" value="1"/>
</dbReference>
<feature type="transmembrane region" description="Helical" evidence="2">
    <location>
        <begin position="574"/>
        <end position="595"/>
    </location>
</feature>
<accession>A0AA36GEP5</accession>
<keyword evidence="2" id="KW-0812">Transmembrane</keyword>
<dbReference type="PANTHER" id="PTHR11161:SF55">
    <property type="entry name" value="NOSE RESISTANT-TO-FLUOXETINE PROTEIN N-TERMINAL DOMAIN-CONTAINING PROTEIN"/>
    <property type="match status" value="1"/>
</dbReference>
<dbReference type="AlphaFoldDB" id="A0AA36GEP5"/>
<feature type="transmembrane region" description="Helical" evidence="2">
    <location>
        <begin position="679"/>
        <end position="701"/>
    </location>
</feature>
<feature type="non-terminal residue" evidence="4">
    <location>
        <position position="808"/>
    </location>
</feature>
<feature type="transmembrane region" description="Helical" evidence="2">
    <location>
        <begin position="346"/>
        <end position="368"/>
    </location>
</feature>
<keyword evidence="2" id="KW-0472">Membrane</keyword>
<dbReference type="InterPro" id="IPR002656">
    <property type="entry name" value="Acyl_transf_3_dom"/>
</dbReference>
<feature type="transmembrane region" description="Helical" evidence="2">
    <location>
        <begin position="647"/>
        <end position="667"/>
    </location>
</feature>
<protein>
    <recommendedName>
        <fullName evidence="3">Nose resistant-to-fluoxetine protein N-terminal domain-containing protein</fullName>
    </recommendedName>
</protein>
<keyword evidence="5" id="KW-1185">Reference proteome</keyword>
<proteinExistence type="predicted"/>
<evidence type="ECO:0000313" key="4">
    <source>
        <dbReference type="EMBL" id="CAJ0582501.1"/>
    </source>
</evidence>
<feature type="domain" description="Nose resistant-to-fluoxetine protein N-terminal" evidence="3">
    <location>
        <begin position="119"/>
        <end position="260"/>
    </location>
</feature>
<reference evidence="4" key="1">
    <citation type="submission" date="2023-06" db="EMBL/GenBank/DDBJ databases">
        <authorList>
            <person name="Delattre M."/>
        </authorList>
    </citation>
    <scope>NUCLEOTIDE SEQUENCE</scope>
    <source>
        <strain evidence="4">AF72</strain>
    </source>
</reference>
<dbReference type="Pfam" id="PF20146">
    <property type="entry name" value="NRF"/>
    <property type="match status" value="1"/>
</dbReference>
<feature type="transmembrane region" description="Helical" evidence="2">
    <location>
        <begin position="494"/>
        <end position="513"/>
    </location>
</feature>
<dbReference type="GO" id="GO:0016747">
    <property type="term" value="F:acyltransferase activity, transferring groups other than amino-acyl groups"/>
    <property type="evidence" value="ECO:0007669"/>
    <property type="project" value="InterPro"/>
</dbReference>
<name>A0AA36GEP5_9BILA</name>
<sequence>MKVQIAANRRLAEKMSPLKKLQEIQKKIKKQPARRKFSLVHGLRKEMPKPLRHQDGWSRPSTPMPSNLWEQYEMMETEYQHQEAMKHVPDSSRILLYQFQAERIFPIFADGGINSKKNTSLCAQQLARLGEESITFILNGLDADNDYQRKVVAVALDASAKPGAGIFRGHFHFFGVYHQCIDIKFKDDKGAFQGDYFRLYLDLAFRDYKGNGSCGSIKWGLDLCLPATCRSHEVEGYLHDILPRLINSSNLIKADPVCGVTWINDSQKPVPAGGYIVGVTMLAIFALCFISGIYDYSYGEEAKKLPISKALWFKIFMAFSFYRNVSEIFSTAGSNKAGQIGPIHCIRFFSMSWVIMGHILAMSVALGSNPQDVIDVTHDLATQFLTNSYFAVDSFFFISGLLLAFIWFKDFKKNKRRAMSPLAWTMFYVHRLLRLSPPYYFVILFYTFVLPPWLQSSPLLLPLQAREDNCQKNWWVNLLYLTNFVHYREQCYLVSWYLATDLQIYIFAPLILVPFAINKFLGMAVSGGIFILSTGINIASVLHYHYPLTDYTVGIIQDPRMTNQDYNMVMYNAPWIRCQIYIQGMWVGYFLQMYTGKLKLNRFVKQIGNIVLFLISLGLMLIAVMVVKDWVKNEDWPVGWRAIYSAFSRPAWGFGLSWLIIASYYGYGGFINRFMSWNIWIPLGRLTYCAYLIHICVVMFFLGNHKTDLIWSNFFNSFTEYCVPCIVLTYLIAILWSAAFEVSLGKVEMILIGGLRGRAPPKPEGPAAEAGNVVKIEKEEGPVTAVGNGATVTPADNTNGISTDKRWE</sequence>
<feature type="transmembrane region" description="Helical" evidence="2">
    <location>
        <begin position="388"/>
        <end position="408"/>
    </location>
</feature>
<feature type="region of interest" description="Disordered" evidence="1">
    <location>
        <begin position="785"/>
        <end position="808"/>
    </location>
</feature>
<keyword evidence="2" id="KW-1133">Transmembrane helix</keyword>
<evidence type="ECO:0000259" key="3">
    <source>
        <dbReference type="SMART" id="SM00703"/>
    </source>
</evidence>
<feature type="transmembrane region" description="Helical" evidence="2">
    <location>
        <begin position="721"/>
        <end position="740"/>
    </location>
</feature>
<comment type="caution">
    <text evidence="4">The sequence shown here is derived from an EMBL/GenBank/DDBJ whole genome shotgun (WGS) entry which is preliminary data.</text>
</comment>
<dbReference type="InterPro" id="IPR052728">
    <property type="entry name" value="O2_lipid_transport_reg"/>
</dbReference>
<dbReference type="EMBL" id="CATQJA010002664">
    <property type="protein sequence ID" value="CAJ0582501.1"/>
    <property type="molecule type" value="Genomic_DNA"/>
</dbReference>
<gene>
    <name evidence="4" type="ORF">MSPICULIGERA_LOCUS20631</name>
</gene>